<dbReference type="InterPro" id="IPR002994">
    <property type="entry name" value="Surf1/Shy1"/>
</dbReference>
<protein>
    <recommendedName>
        <fullName evidence="6">SURF1-like protein</fullName>
    </recommendedName>
</protein>
<keyword evidence="5 6" id="KW-0472">Membrane</keyword>
<feature type="transmembrane region" description="Helical" evidence="6">
    <location>
        <begin position="205"/>
        <end position="225"/>
    </location>
</feature>
<dbReference type="EMBL" id="CP132507">
    <property type="protein sequence ID" value="WNO06673.1"/>
    <property type="molecule type" value="Genomic_DNA"/>
</dbReference>
<gene>
    <name evidence="7" type="ORF">RAN89_06575</name>
</gene>
<dbReference type="Proteomes" id="UP001302257">
    <property type="component" value="Chromosome"/>
</dbReference>
<reference evidence="7 8" key="1">
    <citation type="submission" date="2023-08" db="EMBL/GenBank/DDBJ databases">
        <title>Rhodoferax potami sp. nov. and Rhodoferax mekongensis sp. nov., isolated from the Mekong River in Thailand.</title>
        <authorList>
            <person name="Kitikhun S."/>
            <person name="Charoenyingcharoen P."/>
            <person name="Siriarchawattana P."/>
            <person name="Likhitrattanapisal S."/>
            <person name="Nilsakha T."/>
            <person name="Chanpet A."/>
            <person name="Rattanawaree P."/>
            <person name="Ingsriswang S."/>
        </authorList>
    </citation>
    <scope>NUCLEOTIDE SEQUENCE [LARGE SCALE GENOMIC DNA]</scope>
    <source>
        <strain evidence="7 8">TBRC 17307</strain>
    </source>
</reference>
<keyword evidence="3 6" id="KW-0812">Transmembrane</keyword>
<dbReference type="PROSITE" id="PS50895">
    <property type="entry name" value="SURF1"/>
    <property type="match status" value="1"/>
</dbReference>
<keyword evidence="6" id="KW-1003">Cell membrane</keyword>
<comment type="caution">
    <text evidence="6">Lacks conserved residue(s) required for the propagation of feature annotation.</text>
</comment>
<dbReference type="RefSeq" id="WP_313869351.1">
    <property type="nucleotide sequence ID" value="NZ_CP132507.1"/>
</dbReference>
<comment type="similarity">
    <text evidence="2 6">Belongs to the SURF1 family.</text>
</comment>
<evidence type="ECO:0000313" key="7">
    <source>
        <dbReference type="EMBL" id="WNO06673.1"/>
    </source>
</evidence>
<evidence type="ECO:0000256" key="3">
    <source>
        <dbReference type="ARBA" id="ARBA00022692"/>
    </source>
</evidence>
<evidence type="ECO:0000256" key="2">
    <source>
        <dbReference type="ARBA" id="ARBA00007165"/>
    </source>
</evidence>
<dbReference type="PANTHER" id="PTHR23427">
    <property type="entry name" value="SURFEIT LOCUS PROTEIN"/>
    <property type="match status" value="1"/>
</dbReference>
<keyword evidence="8" id="KW-1185">Reference proteome</keyword>
<evidence type="ECO:0000313" key="8">
    <source>
        <dbReference type="Proteomes" id="UP001302257"/>
    </source>
</evidence>
<dbReference type="CDD" id="cd06662">
    <property type="entry name" value="SURF1"/>
    <property type="match status" value="1"/>
</dbReference>
<dbReference type="InterPro" id="IPR045214">
    <property type="entry name" value="Surf1/Surf4"/>
</dbReference>
<evidence type="ECO:0000256" key="5">
    <source>
        <dbReference type="ARBA" id="ARBA00023136"/>
    </source>
</evidence>
<accession>A0ABZ0B430</accession>
<evidence type="ECO:0000256" key="1">
    <source>
        <dbReference type="ARBA" id="ARBA00004370"/>
    </source>
</evidence>
<name>A0ABZ0B430_9BURK</name>
<evidence type="ECO:0000256" key="4">
    <source>
        <dbReference type="ARBA" id="ARBA00022989"/>
    </source>
</evidence>
<evidence type="ECO:0000256" key="6">
    <source>
        <dbReference type="RuleBase" id="RU363076"/>
    </source>
</evidence>
<dbReference type="PANTHER" id="PTHR23427:SF2">
    <property type="entry name" value="SURFEIT LOCUS PROTEIN 1"/>
    <property type="match status" value="1"/>
</dbReference>
<organism evidence="7 8">
    <name type="scientific">Rhodoferax mekongensis</name>
    <dbReference type="NCBI Taxonomy" id="3068341"/>
    <lineage>
        <taxon>Bacteria</taxon>
        <taxon>Pseudomonadati</taxon>
        <taxon>Pseudomonadota</taxon>
        <taxon>Betaproteobacteria</taxon>
        <taxon>Burkholderiales</taxon>
        <taxon>Comamonadaceae</taxon>
        <taxon>Rhodoferax</taxon>
    </lineage>
</organism>
<sequence>MRWLLIAITACLATALTVSLGFWQLRRAAQKEALAAQMAAGASGPSVASSSVITGKASEQLLHQMVNLRGQWVVDKTVYLDNRQMQAKAGFYVLTPLRLEGSDAVVMVQRGWIPRNFVERDRLPEVQTTSGPAEITGRIALPPSKLYEPGAASTGPIRQNLDLQQFQKESGLALRTDLSIVQIGAASEGLLREWPAINIGVEKHYGYAVQWFALTALIVGLFVWFQLRPLFVSSKDSSTHV</sequence>
<proteinExistence type="inferred from homology"/>
<comment type="subcellular location">
    <subcellularLocation>
        <location evidence="6">Cell membrane</location>
        <topology evidence="6">Multi-pass membrane protein</topology>
    </subcellularLocation>
    <subcellularLocation>
        <location evidence="1">Membrane</location>
    </subcellularLocation>
</comment>
<keyword evidence="4 6" id="KW-1133">Transmembrane helix</keyword>
<dbReference type="Pfam" id="PF02104">
    <property type="entry name" value="SURF1"/>
    <property type="match status" value="1"/>
</dbReference>